<dbReference type="PANTHER" id="PTHR43157:SF61">
    <property type="entry name" value="DEHYDROGENASE_REDUCTASE FAMILY PROTEIN, PUTATIVE (AFU_ORTHOLOGUE AFUA_3G01250)-RELATED"/>
    <property type="match status" value="1"/>
</dbReference>
<reference evidence="2" key="1">
    <citation type="submission" date="2019-06" db="EMBL/GenBank/DDBJ databases">
        <authorList>
            <person name="Palmer J.M."/>
        </authorList>
    </citation>
    <scope>NUCLEOTIDE SEQUENCE</scope>
    <source>
        <strain evidence="2">TWF679</strain>
    </source>
</reference>
<gene>
    <name evidence="2" type="ORF">TWF679_008974</name>
</gene>
<proteinExistence type="predicted"/>
<organism evidence="2 3">
    <name type="scientific">Orbilia oligospora</name>
    <name type="common">Nematode-trapping fungus</name>
    <name type="synonym">Arthrobotrys oligospora</name>
    <dbReference type="NCBI Taxonomy" id="2813651"/>
    <lineage>
        <taxon>Eukaryota</taxon>
        <taxon>Fungi</taxon>
        <taxon>Dikarya</taxon>
        <taxon>Ascomycota</taxon>
        <taxon>Pezizomycotina</taxon>
        <taxon>Orbiliomycetes</taxon>
        <taxon>Orbiliales</taxon>
        <taxon>Orbiliaceae</taxon>
        <taxon>Orbilia</taxon>
    </lineage>
</organism>
<dbReference type="PRINTS" id="PR00081">
    <property type="entry name" value="GDHRDH"/>
</dbReference>
<dbReference type="PANTHER" id="PTHR43157">
    <property type="entry name" value="PHOSPHATIDYLINOSITOL-GLYCAN BIOSYNTHESIS CLASS F PROTEIN-RELATED"/>
    <property type="match status" value="1"/>
</dbReference>
<name>A0A8H8VK18_ORBOL</name>
<comment type="caution">
    <text evidence="2">The sequence shown here is derived from an EMBL/GenBank/DDBJ whole genome shotgun (WGS) entry which is preliminary data.</text>
</comment>
<keyword evidence="1" id="KW-0560">Oxidoreductase</keyword>
<dbReference type="GO" id="GO:0016491">
    <property type="term" value="F:oxidoreductase activity"/>
    <property type="evidence" value="ECO:0007669"/>
    <property type="project" value="UniProtKB-KW"/>
</dbReference>
<evidence type="ECO:0000313" key="3">
    <source>
        <dbReference type="Proteomes" id="UP000614610"/>
    </source>
</evidence>
<dbReference type="EMBL" id="WIWT01000006">
    <property type="protein sequence ID" value="KAF3220784.1"/>
    <property type="molecule type" value="Genomic_DNA"/>
</dbReference>
<evidence type="ECO:0000256" key="1">
    <source>
        <dbReference type="ARBA" id="ARBA00023002"/>
    </source>
</evidence>
<dbReference type="InterPro" id="IPR002347">
    <property type="entry name" value="SDR_fam"/>
</dbReference>
<accession>A0A8H8VK18</accession>
<dbReference type="OrthoDB" id="542013at2759"/>
<dbReference type="InterPro" id="IPR036291">
    <property type="entry name" value="NAD(P)-bd_dom_sf"/>
</dbReference>
<protein>
    <recommendedName>
        <fullName evidence="4">NAD(P)-binding protein</fullName>
    </recommendedName>
</protein>
<dbReference type="Pfam" id="PF00106">
    <property type="entry name" value="adh_short"/>
    <property type="match status" value="1"/>
</dbReference>
<evidence type="ECO:0000313" key="2">
    <source>
        <dbReference type="EMBL" id="KAF3220784.1"/>
    </source>
</evidence>
<sequence length="330" mass="36086">MSLSQFVSDQYTKLPIIPTPALCANKTFIVTGSNTGLGFEAAKRLVSLSPSRVILAVRTLKNGEAAKSKIEAETGKKGIAEVWQLDLSSYDSVKAFARKVQGLDRLDAIIENASVALAVWEPAEGLETTLTVNVTSTFLLAAMVLPKLKDTARKTGEKTHLTVIGSGVAFMVPGRLEKVEGDVLDSMGKKNNSVMLERYQESKLLQLYAVRQLASLNPVSETGVIINYINPGLCYSELTRNVAFILKAQIKFMRLLFGRSTEVGSRTLLAGAFAGEESHGKYSSELDDERIRKANPTAGMGKFDEKVEHYPARLCLSPIVVKFSVFFSLW</sequence>
<dbReference type="Gene3D" id="3.40.50.720">
    <property type="entry name" value="NAD(P)-binding Rossmann-like Domain"/>
    <property type="match status" value="1"/>
</dbReference>
<evidence type="ECO:0008006" key="4">
    <source>
        <dbReference type="Google" id="ProtNLM"/>
    </source>
</evidence>
<dbReference type="SUPFAM" id="SSF51735">
    <property type="entry name" value="NAD(P)-binding Rossmann-fold domains"/>
    <property type="match status" value="1"/>
</dbReference>
<dbReference type="AlphaFoldDB" id="A0A8H8VK18"/>
<dbReference type="Proteomes" id="UP000614610">
    <property type="component" value="Unassembled WGS sequence"/>
</dbReference>